<dbReference type="PANTHER" id="PTHR11953:SF2">
    <property type="entry name" value="EXOSOME COMPLEX COMPONENT MTR3"/>
    <property type="match status" value="1"/>
</dbReference>
<dbReference type="GO" id="GO:0006364">
    <property type="term" value="P:rRNA processing"/>
    <property type="evidence" value="ECO:0007669"/>
    <property type="project" value="UniProtKB-KW"/>
</dbReference>
<feature type="domain" description="Exoribonuclease phosphorolytic" evidence="10">
    <location>
        <begin position="34"/>
        <end position="178"/>
    </location>
</feature>
<evidence type="ECO:0000256" key="6">
    <source>
        <dbReference type="ARBA" id="ARBA00022835"/>
    </source>
</evidence>
<keyword evidence="11" id="KW-0689">Ribosomal protein</keyword>
<dbReference type="InterPro" id="IPR036345">
    <property type="entry name" value="ExoRNase_PH_dom2_sf"/>
</dbReference>
<dbReference type="Pfam" id="PF01138">
    <property type="entry name" value="RNase_PH"/>
    <property type="match status" value="1"/>
</dbReference>
<comment type="subcellular location">
    <subcellularLocation>
        <location evidence="2">Cytoplasm</location>
    </subcellularLocation>
    <subcellularLocation>
        <location evidence="1">Nucleus</location>
    </subcellularLocation>
</comment>
<evidence type="ECO:0000256" key="8">
    <source>
        <dbReference type="ARBA" id="ARBA00023242"/>
    </source>
</evidence>
<dbReference type="InterPro" id="IPR020568">
    <property type="entry name" value="Ribosomal_Su5_D2-typ_SF"/>
</dbReference>
<dbReference type="EMBL" id="JH795870">
    <property type="protein sequence ID" value="EJT99344.1"/>
    <property type="molecule type" value="Genomic_DNA"/>
</dbReference>
<feature type="non-terminal residue" evidence="11">
    <location>
        <position position="1"/>
    </location>
</feature>
<dbReference type="InterPro" id="IPR050080">
    <property type="entry name" value="RNase_PH"/>
</dbReference>
<dbReference type="InterPro" id="IPR001247">
    <property type="entry name" value="ExoRNase_PH_dom1"/>
</dbReference>
<dbReference type="RefSeq" id="XP_040626242.1">
    <property type="nucleotide sequence ID" value="XM_040774553.1"/>
</dbReference>
<proteinExistence type="inferred from homology"/>
<evidence type="ECO:0000256" key="5">
    <source>
        <dbReference type="ARBA" id="ARBA00022552"/>
    </source>
</evidence>
<dbReference type="GO" id="GO:0034475">
    <property type="term" value="P:U4 snRNA 3'-end processing"/>
    <property type="evidence" value="ECO:0007669"/>
    <property type="project" value="TreeGrafter"/>
</dbReference>
<reference evidence="11 12" key="1">
    <citation type="journal article" date="2012" name="Science">
        <title>The Paleozoic origin of enzymatic lignin decomposition reconstructed from 31 fungal genomes.</title>
        <authorList>
            <person name="Floudas D."/>
            <person name="Binder M."/>
            <person name="Riley R."/>
            <person name="Barry K."/>
            <person name="Blanchette R.A."/>
            <person name="Henrissat B."/>
            <person name="Martinez A.T."/>
            <person name="Otillar R."/>
            <person name="Spatafora J.W."/>
            <person name="Yadav J.S."/>
            <person name="Aerts A."/>
            <person name="Benoit I."/>
            <person name="Boyd A."/>
            <person name="Carlson A."/>
            <person name="Copeland A."/>
            <person name="Coutinho P.M."/>
            <person name="de Vries R.P."/>
            <person name="Ferreira P."/>
            <person name="Findley K."/>
            <person name="Foster B."/>
            <person name="Gaskell J."/>
            <person name="Glotzer D."/>
            <person name="Gorecki P."/>
            <person name="Heitman J."/>
            <person name="Hesse C."/>
            <person name="Hori C."/>
            <person name="Igarashi K."/>
            <person name="Jurgens J.A."/>
            <person name="Kallen N."/>
            <person name="Kersten P."/>
            <person name="Kohler A."/>
            <person name="Kuees U."/>
            <person name="Kumar T.K.A."/>
            <person name="Kuo A."/>
            <person name="LaButti K."/>
            <person name="Larrondo L.F."/>
            <person name="Lindquist E."/>
            <person name="Ling A."/>
            <person name="Lombard V."/>
            <person name="Lucas S."/>
            <person name="Lundell T."/>
            <person name="Martin R."/>
            <person name="McLaughlin D.J."/>
            <person name="Morgenstern I."/>
            <person name="Morin E."/>
            <person name="Murat C."/>
            <person name="Nagy L.G."/>
            <person name="Nolan M."/>
            <person name="Ohm R.A."/>
            <person name="Patyshakuliyeva A."/>
            <person name="Rokas A."/>
            <person name="Ruiz-Duenas F.J."/>
            <person name="Sabat G."/>
            <person name="Salamov A."/>
            <person name="Samejima M."/>
            <person name="Schmutz J."/>
            <person name="Slot J.C."/>
            <person name="St John F."/>
            <person name="Stenlid J."/>
            <person name="Sun H."/>
            <person name="Sun S."/>
            <person name="Syed K."/>
            <person name="Tsang A."/>
            <person name="Wiebenga A."/>
            <person name="Young D."/>
            <person name="Pisabarro A."/>
            <person name="Eastwood D.C."/>
            <person name="Martin F."/>
            <person name="Cullen D."/>
            <person name="Grigoriev I.V."/>
            <person name="Hibbett D.S."/>
        </authorList>
    </citation>
    <scope>NUCLEOTIDE SEQUENCE [LARGE SCALE GENOMIC DNA]</scope>
    <source>
        <strain evidence="11 12">DJM-731 SS1</strain>
    </source>
</reference>
<dbReference type="GeneID" id="63689615"/>
<evidence type="ECO:0000256" key="4">
    <source>
        <dbReference type="ARBA" id="ARBA00022490"/>
    </source>
</evidence>
<dbReference type="GO" id="GO:0000177">
    <property type="term" value="C:cytoplasmic exosome (RNase complex)"/>
    <property type="evidence" value="ECO:0007669"/>
    <property type="project" value="TreeGrafter"/>
</dbReference>
<evidence type="ECO:0000256" key="1">
    <source>
        <dbReference type="ARBA" id="ARBA00004123"/>
    </source>
</evidence>
<feature type="compositionally biased region" description="Basic and acidic residues" evidence="9">
    <location>
        <begin position="1"/>
        <end position="10"/>
    </location>
</feature>
<dbReference type="CDD" id="cd11371">
    <property type="entry name" value="RNase_PH_MTR3"/>
    <property type="match status" value="1"/>
</dbReference>
<organism evidence="11 12">
    <name type="scientific">Dacryopinax primogenitus (strain DJM 731)</name>
    <name type="common">Brown rot fungus</name>
    <dbReference type="NCBI Taxonomy" id="1858805"/>
    <lineage>
        <taxon>Eukaryota</taxon>
        <taxon>Fungi</taxon>
        <taxon>Dikarya</taxon>
        <taxon>Basidiomycota</taxon>
        <taxon>Agaricomycotina</taxon>
        <taxon>Dacrymycetes</taxon>
        <taxon>Dacrymycetales</taxon>
        <taxon>Dacrymycetaceae</taxon>
        <taxon>Dacryopinax</taxon>
    </lineage>
</organism>
<dbReference type="HOGENOM" id="CLU_063514_1_2_1"/>
<dbReference type="GO" id="GO:0005840">
    <property type="term" value="C:ribosome"/>
    <property type="evidence" value="ECO:0007669"/>
    <property type="project" value="UniProtKB-KW"/>
</dbReference>
<name>M5FUX7_DACPD</name>
<keyword evidence="8" id="KW-0539">Nucleus</keyword>
<dbReference type="OMA" id="MCCVYGP"/>
<sequence>SNIDRRRITGPDRSTPPSFPSSQYSKRTREPAAIRPIFLHTGLVPAASGSAYLESPPLKLVVSVYGPRQQKPSTSSASGVLPSLSSSAYSEKGTLSVSLKFAPFATRVRKAPLKETEDREISLRVRAALAPAVLLERYPKSSIDVYIHVLESDQGQGDALVCAAITAASAALAHAGVEMRGLVVGCAAARVGGVTYLDPEGETGETVKGGVGVGCLPALGSLTGIWQWGELSVEEV</sequence>
<dbReference type="GO" id="GO:0071051">
    <property type="term" value="P:poly(A)-dependent snoRNA 3'-end processing"/>
    <property type="evidence" value="ECO:0007669"/>
    <property type="project" value="TreeGrafter"/>
</dbReference>
<dbReference type="GO" id="GO:0005730">
    <property type="term" value="C:nucleolus"/>
    <property type="evidence" value="ECO:0007669"/>
    <property type="project" value="TreeGrafter"/>
</dbReference>
<gene>
    <name evidence="11" type="ORF">DACRYDRAFT_44042</name>
</gene>
<feature type="non-terminal residue" evidence="11">
    <location>
        <position position="236"/>
    </location>
</feature>
<dbReference type="GO" id="GO:0000176">
    <property type="term" value="C:nuclear exosome (RNase complex)"/>
    <property type="evidence" value="ECO:0007669"/>
    <property type="project" value="UniProtKB-ARBA"/>
</dbReference>
<comment type="similarity">
    <text evidence="3">Belongs to the RNase PH family.</text>
</comment>
<evidence type="ECO:0000256" key="7">
    <source>
        <dbReference type="ARBA" id="ARBA00022884"/>
    </source>
</evidence>
<dbReference type="GO" id="GO:0003723">
    <property type="term" value="F:RNA binding"/>
    <property type="evidence" value="ECO:0007669"/>
    <property type="project" value="UniProtKB-KW"/>
</dbReference>
<dbReference type="InterPro" id="IPR027408">
    <property type="entry name" value="PNPase/RNase_PH_dom_sf"/>
</dbReference>
<dbReference type="GO" id="GO:0016075">
    <property type="term" value="P:rRNA catabolic process"/>
    <property type="evidence" value="ECO:0007669"/>
    <property type="project" value="TreeGrafter"/>
</dbReference>
<evidence type="ECO:0000256" key="9">
    <source>
        <dbReference type="SAM" id="MobiDB-lite"/>
    </source>
</evidence>
<dbReference type="SUPFAM" id="SSF55666">
    <property type="entry name" value="Ribonuclease PH domain 2-like"/>
    <property type="match status" value="1"/>
</dbReference>
<dbReference type="STRING" id="1858805.M5FUX7"/>
<keyword evidence="4" id="KW-0963">Cytoplasm</keyword>
<evidence type="ECO:0000259" key="10">
    <source>
        <dbReference type="Pfam" id="PF01138"/>
    </source>
</evidence>
<dbReference type="AlphaFoldDB" id="M5FUX7"/>
<keyword evidence="5" id="KW-0698">rRNA processing</keyword>
<dbReference type="OrthoDB" id="2504340at2759"/>
<dbReference type="GO" id="GO:0071028">
    <property type="term" value="P:nuclear mRNA surveillance"/>
    <property type="evidence" value="ECO:0007669"/>
    <property type="project" value="TreeGrafter"/>
</dbReference>
<evidence type="ECO:0000313" key="12">
    <source>
        <dbReference type="Proteomes" id="UP000030653"/>
    </source>
</evidence>
<evidence type="ECO:0000256" key="2">
    <source>
        <dbReference type="ARBA" id="ARBA00004496"/>
    </source>
</evidence>
<keyword evidence="6" id="KW-0271">Exosome</keyword>
<keyword evidence="12" id="KW-1185">Reference proteome</keyword>
<evidence type="ECO:0000256" key="3">
    <source>
        <dbReference type="ARBA" id="ARBA00006678"/>
    </source>
</evidence>
<feature type="region of interest" description="Disordered" evidence="9">
    <location>
        <begin position="1"/>
        <end position="29"/>
    </location>
</feature>
<protein>
    <submittedName>
        <fullName evidence="11">Ribosomal protein S5 domain 2-like protein</fullName>
    </submittedName>
</protein>
<dbReference type="PANTHER" id="PTHR11953">
    <property type="entry name" value="EXOSOME COMPLEX COMPONENT"/>
    <property type="match status" value="1"/>
</dbReference>
<keyword evidence="11" id="KW-0687">Ribonucleoprotein</keyword>
<dbReference type="Proteomes" id="UP000030653">
    <property type="component" value="Unassembled WGS sequence"/>
</dbReference>
<accession>M5FUX7</accession>
<keyword evidence="7" id="KW-0694">RNA-binding</keyword>
<dbReference type="Gene3D" id="3.30.230.70">
    <property type="entry name" value="GHMP Kinase, N-terminal domain"/>
    <property type="match status" value="1"/>
</dbReference>
<dbReference type="SUPFAM" id="SSF54211">
    <property type="entry name" value="Ribosomal protein S5 domain 2-like"/>
    <property type="match status" value="1"/>
</dbReference>
<evidence type="ECO:0000313" key="11">
    <source>
        <dbReference type="EMBL" id="EJT99344.1"/>
    </source>
</evidence>